<evidence type="ECO:0000313" key="12">
    <source>
        <dbReference type="EMBL" id="AIV03957.1"/>
    </source>
</evidence>
<dbReference type="GO" id="GO:0051205">
    <property type="term" value="P:protein insertion into membrane"/>
    <property type="evidence" value="ECO:0007669"/>
    <property type="project" value="TreeGrafter"/>
</dbReference>
<feature type="domain" description="Membrane insertase YidC/Oxa/ALB C-terminal" evidence="11">
    <location>
        <begin position="147"/>
        <end position="357"/>
    </location>
</feature>
<feature type="transmembrane region" description="Helical" evidence="10">
    <location>
        <begin position="269"/>
        <end position="289"/>
    </location>
</feature>
<dbReference type="CDD" id="cd20070">
    <property type="entry name" value="5TM_YidC_Alb3"/>
    <property type="match status" value="1"/>
</dbReference>
<feature type="transmembrane region" description="Helical" evidence="10">
    <location>
        <begin position="47"/>
        <end position="66"/>
    </location>
</feature>
<sequence length="377" mass="43428">MSKKPVFSFNNKSDKNNDVFSPFWVKPKSKVSKTKDVIKGIWKWSKILILLFFFVMGMWGCFQTSFDPTVASSQAIGSGLEYGFNFGTTGLYQYDVGSTAFNQNHVFTYWSMQYGPFYAWFVWPGAWLTMQITYAGHNWWGGLNGLLGIVVLIVIIRLLTMLATIKSTLQNEKMNEVSGKLAEINAKYKGLKDAQSKQMKQQETMDLYAKNNIHPFAAFEQILITLPIFLIIYRVVTILRPLKATVLFNIWNFSYTPSTQVFNNFIGDGWIYLFFLIVAIPTQFLSTWLPTYWGKQRNRASNANTSKGKKETKKRMMFQYIFTGAMSLIVAFTPTGVGVYWFFNALISILQSYIMHRIILRQREMKFKSSIGHIEIA</sequence>
<keyword evidence="6 10" id="KW-1133">Transmembrane helix</keyword>
<dbReference type="Proteomes" id="UP000030066">
    <property type="component" value="Chromosome"/>
</dbReference>
<dbReference type="NCBIfam" id="TIGR03592">
    <property type="entry name" value="yidC_oxa1_cterm"/>
    <property type="match status" value="1"/>
</dbReference>
<organism evidence="12 13">
    <name type="scientific">Candidatus Malacoplasma girerdii</name>
    <dbReference type="NCBI Taxonomy" id="1318617"/>
    <lineage>
        <taxon>Bacteria</taxon>
        <taxon>Bacillati</taxon>
        <taxon>Mycoplasmatota</taxon>
        <taxon>Mycoplasmoidales</taxon>
        <taxon>Mycoplasmoidaceae</taxon>
        <taxon>Malacoplasma</taxon>
    </lineage>
</organism>
<protein>
    <submittedName>
        <fullName evidence="12">Preprotein translocase subunit YidC</fullName>
    </submittedName>
</protein>
<keyword evidence="8" id="KW-0143">Chaperone</keyword>
<evidence type="ECO:0000256" key="4">
    <source>
        <dbReference type="ARBA" id="ARBA00022692"/>
    </source>
</evidence>
<dbReference type="Pfam" id="PF02096">
    <property type="entry name" value="60KD_IMP"/>
    <property type="match status" value="1"/>
</dbReference>
<evidence type="ECO:0000256" key="8">
    <source>
        <dbReference type="ARBA" id="ARBA00023186"/>
    </source>
</evidence>
<dbReference type="InterPro" id="IPR047196">
    <property type="entry name" value="YidC_ALB_C"/>
</dbReference>
<dbReference type="InterPro" id="IPR028055">
    <property type="entry name" value="YidC/Oxa/ALB_C"/>
</dbReference>
<evidence type="ECO:0000256" key="6">
    <source>
        <dbReference type="ARBA" id="ARBA00022989"/>
    </source>
</evidence>
<dbReference type="AlphaFoldDB" id="A0A097STR2"/>
<dbReference type="PANTHER" id="PTHR12428">
    <property type="entry name" value="OXA1"/>
    <property type="match status" value="1"/>
</dbReference>
<evidence type="ECO:0000256" key="9">
    <source>
        <dbReference type="RuleBase" id="RU003945"/>
    </source>
</evidence>
<dbReference type="EMBL" id="CP007711">
    <property type="protein sequence ID" value="AIV03957.1"/>
    <property type="molecule type" value="Genomic_DNA"/>
</dbReference>
<dbReference type="eggNOG" id="COG0706">
    <property type="taxonomic scope" value="Bacteria"/>
</dbReference>
<keyword evidence="3" id="KW-1003">Cell membrane</keyword>
<evidence type="ECO:0000256" key="1">
    <source>
        <dbReference type="ARBA" id="ARBA00004651"/>
    </source>
</evidence>
<dbReference type="NCBIfam" id="NF002566">
    <property type="entry name" value="PRK02201.1-1"/>
    <property type="match status" value="1"/>
</dbReference>
<comment type="similarity">
    <text evidence="9">Belongs to the OXA1/ALB3/YidC family.</text>
</comment>
<dbReference type="GO" id="GO:0005886">
    <property type="term" value="C:plasma membrane"/>
    <property type="evidence" value="ECO:0007669"/>
    <property type="project" value="UniProtKB-SubCell"/>
</dbReference>
<keyword evidence="2" id="KW-0813">Transport</keyword>
<evidence type="ECO:0000313" key="13">
    <source>
        <dbReference type="Proteomes" id="UP000030066"/>
    </source>
</evidence>
<dbReference type="STRING" id="1318617.MGM1_6090"/>
<evidence type="ECO:0000256" key="10">
    <source>
        <dbReference type="SAM" id="Phobius"/>
    </source>
</evidence>
<evidence type="ECO:0000256" key="3">
    <source>
        <dbReference type="ARBA" id="ARBA00022475"/>
    </source>
</evidence>
<dbReference type="GO" id="GO:0032977">
    <property type="term" value="F:membrane insertase activity"/>
    <property type="evidence" value="ECO:0007669"/>
    <property type="project" value="InterPro"/>
</dbReference>
<keyword evidence="7 10" id="KW-0472">Membrane</keyword>
<reference evidence="12 13" key="1">
    <citation type="journal article" date="2014" name="PLoS ONE">
        <title>An emerging Mycoplasma associated with trichomoniasis, vaginal infection and disease.</title>
        <authorList>
            <consortium name="Vaginal Microbiome Consortium"/>
            <person name="Fettweis J.M."/>
            <person name="Serrano M.G."/>
            <person name="Huang B."/>
            <person name="Brooks J.P."/>
            <person name="Glascock A.L."/>
            <person name="Sheth N.U."/>
            <person name="Strauss J.F.III."/>
            <person name="Jefferson K.K."/>
            <person name="Buck G.A."/>
        </authorList>
    </citation>
    <scope>NUCLEOTIDE SEQUENCE [LARGE SCALE GENOMIC DNA]</scope>
    <source>
        <strain evidence="12 13">VCU_M1</strain>
    </source>
</reference>
<evidence type="ECO:0000259" key="11">
    <source>
        <dbReference type="Pfam" id="PF02096"/>
    </source>
</evidence>
<dbReference type="KEGG" id="mgj:MGM1_6090"/>
<evidence type="ECO:0000256" key="7">
    <source>
        <dbReference type="ARBA" id="ARBA00023136"/>
    </source>
</evidence>
<feature type="transmembrane region" description="Helical" evidence="10">
    <location>
        <begin position="317"/>
        <end position="333"/>
    </location>
</feature>
<dbReference type="GO" id="GO:0015031">
    <property type="term" value="P:protein transport"/>
    <property type="evidence" value="ECO:0007669"/>
    <property type="project" value="UniProtKB-KW"/>
</dbReference>
<dbReference type="InterPro" id="IPR001708">
    <property type="entry name" value="YidC/ALB3/OXA1/COX18"/>
</dbReference>
<comment type="subcellular location">
    <subcellularLocation>
        <location evidence="1">Cell membrane</location>
        <topology evidence="1">Multi-pass membrane protein</topology>
    </subcellularLocation>
    <subcellularLocation>
        <location evidence="9">Membrane</location>
        <topology evidence="9">Multi-pass membrane protein</topology>
    </subcellularLocation>
</comment>
<keyword evidence="5" id="KW-0653">Protein transport</keyword>
<feature type="transmembrane region" description="Helical" evidence="10">
    <location>
        <begin position="213"/>
        <end position="233"/>
    </location>
</feature>
<evidence type="ECO:0000256" key="5">
    <source>
        <dbReference type="ARBA" id="ARBA00022927"/>
    </source>
</evidence>
<feature type="transmembrane region" description="Helical" evidence="10">
    <location>
        <begin position="339"/>
        <end position="360"/>
    </location>
</feature>
<evidence type="ECO:0000256" key="2">
    <source>
        <dbReference type="ARBA" id="ARBA00022448"/>
    </source>
</evidence>
<name>A0A097STR2_9BACT</name>
<gene>
    <name evidence="12" type="ORF">MGM1_6090</name>
</gene>
<feature type="transmembrane region" description="Helical" evidence="10">
    <location>
        <begin position="117"/>
        <end position="136"/>
    </location>
</feature>
<dbReference type="PANTHER" id="PTHR12428:SF65">
    <property type="entry name" value="CYTOCHROME C OXIDASE ASSEMBLY PROTEIN COX18, MITOCHONDRIAL"/>
    <property type="match status" value="1"/>
</dbReference>
<feature type="transmembrane region" description="Helical" evidence="10">
    <location>
        <begin position="143"/>
        <end position="165"/>
    </location>
</feature>
<proteinExistence type="inferred from homology"/>
<keyword evidence="4 9" id="KW-0812">Transmembrane</keyword>
<keyword evidence="13" id="KW-1185">Reference proteome</keyword>
<accession>A0A097STR2</accession>
<dbReference type="HOGENOM" id="CLU_058030_0_0_14"/>